<feature type="region of interest" description="Disordered" evidence="1">
    <location>
        <begin position="1198"/>
        <end position="1220"/>
    </location>
</feature>
<gene>
    <name evidence="3" type="ORF">BXY53_1757</name>
</gene>
<sequence length="1220" mass="131501">MNDEHRQGRFRQAMSVCKDLAAPAGRHLARIDAKTRALVLRVPEPARMRIGKACKRCGRLSLEVVTGLIVVGAVALALVYGRLSQGPVSMAFLVEPVEKSVNGQLRGPSIDIGDAVMRLSEGGGIEFRLKTVRLYDQSGVVVAEAPFASVGLSARALLTGRLAAGSVDLIGPRVLLHVDENNGIALTVDAQSGVAPPALKAPATVTTSSGDAAAENKRTIALVPAVNQLFNDLGAGEDSSSYLSSFGIRDAEFFVARAERVTRWQVRAFEVDLERRDRQSVLTGRASVGTSARAWDMTFEVARLDGYDKLSFGLNVENLVPRELGTEFAMLSPLRSLDVPVTASVSAEMAGDGRVTAADGEFVLGEGLIYAPWNEKEPAAIDSGTLRFTYSEEAGRFQLQPSTLRWGQSRMTLVGDIAATPRSENDSARDWTYRFRTSQIALAAEQFGLPAIPVDGILANGQIIDGGDRITLERFRVQAADAFIDLSGQITDAPGSPAVRLAGEISAMPVAFLKLIWPKFVAPGAREWIGESISGGRITGGQVDVDIPGGVLHTLEGDGDLPAESVDVRFGTDDLVISYIDGMPEIRTGPGTAMLRGRRFVFNVPDSAIALPDRSPVVLENAQFVIGDLRPRVPEAELNFRVSAEAGAAYRLLNHEPLNYAGAVGLEPKGLSGRLAGAFSLDIPLLKDLDFEDMGIRGRATLEEPRASGFAADLAVNGGKVVFDVNDKALNAKGDVLVNGVPVDVDWHRIFSAPERLQPGLRLRAALDEQDRTELGLDVNHVVRGTVPLALTVKQENGKQRLRVEADLTNAELFFINVASRKPPGESALLTFDVAEDETGRTVLENVRMVGDEIAISGTVMIGEDGLPRSFDFPTFSPNLLTRMQVSGVRDEQNVWRVEATGDSYDGREFFRSLFSKGKLAEDQPERPSREWGVDITAKISTVIGYHDTSITNLTAHVRKDAGRLTKLSVNGRLAGEAPLAVRLRQETGEPRYLLAEATDAGAAFRLVGLYSRMAGGEMSLRVNLDGLGEADRIGTLYAWNFKVLGDEVVDQVLFGSDNGIGVPTNRQGRTVKRRTQIDFNTMRIPFSVGNGQFILRDAIINGPLLGATMRGRLDLKRDQIKLSGTYVPIYGLNAAISSVPIIGDLLTGRTGEGIFGMTYAVRGAMDDPEVLVNPVSAVAPGFLRQIFEFDQTPPRILSDEEQQSSNTAARTGGSPSLTR</sequence>
<keyword evidence="2" id="KW-0812">Transmembrane</keyword>
<dbReference type="Proteomes" id="UP000266273">
    <property type="component" value="Unassembled WGS sequence"/>
</dbReference>
<evidence type="ECO:0000313" key="3">
    <source>
        <dbReference type="EMBL" id="RIA56651.1"/>
    </source>
</evidence>
<dbReference type="AlphaFoldDB" id="A0A397QEG1"/>
<comment type="caution">
    <text evidence="3">The sequence shown here is derived from an EMBL/GenBank/DDBJ whole genome shotgun (WGS) entry which is preliminary data.</text>
</comment>
<keyword evidence="2" id="KW-1133">Transmembrane helix</keyword>
<evidence type="ECO:0000313" key="4">
    <source>
        <dbReference type="Proteomes" id="UP000266273"/>
    </source>
</evidence>
<evidence type="ECO:0000256" key="2">
    <source>
        <dbReference type="SAM" id="Phobius"/>
    </source>
</evidence>
<feature type="transmembrane region" description="Helical" evidence="2">
    <location>
        <begin position="57"/>
        <end position="80"/>
    </location>
</feature>
<proteinExistence type="predicted"/>
<keyword evidence="2" id="KW-0472">Membrane</keyword>
<dbReference type="RefSeq" id="WP_119061423.1">
    <property type="nucleotide sequence ID" value="NZ_QXDF01000001.1"/>
</dbReference>
<protein>
    <submittedName>
        <fullName evidence="3">Uncharacterized protein DUF3971</fullName>
    </submittedName>
</protein>
<organism evidence="3 4">
    <name type="scientific">Dichotomicrobium thermohalophilum</name>
    <dbReference type="NCBI Taxonomy" id="933063"/>
    <lineage>
        <taxon>Bacteria</taxon>
        <taxon>Pseudomonadati</taxon>
        <taxon>Pseudomonadota</taxon>
        <taxon>Alphaproteobacteria</taxon>
        <taxon>Hyphomicrobiales</taxon>
        <taxon>Hyphomicrobiaceae</taxon>
        <taxon>Dichotomicrobium</taxon>
    </lineage>
</organism>
<dbReference type="OrthoDB" id="7161641at2"/>
<evidence type="ECO:0000256" key="1">
    <source>
        <dbReference type="SAM" id="MobiDB-lite"/>
    </source>
</evidence>
<dbReference type="EMBL" id="QXDF01000001">
    <property type="protein sequence ID" value="RIA56651.1"/>
    <property type="molecule type" value="Genomic_DNA"/>
</dbReference>
<feature type="compositionally biased region" description="Polar residues" evidence="1">
    <location>
        <begin position="1204"/>
        <end position="1220"/>
    </location>
</feature>
<accession>A0A397QEG1</accession>
<reference evidence="3 4" key="1">
    <citation type="submission" date="2018-08" db="EMBL/GenBank/DDBJ databases">
        <title>Genomic Encyclopedia of Archaeal and Bacterial Type Strains, Phase II (KMG-II): from individual species to whole genera.</title>
        <authorList>
            <person name="Goeker M."/>
        </authorList>
    </citation>
    <scope>NUCLEOTIDE SEQUENCE [LARGE SCALE GENOMIC DNA]</scope>
    <source>
        <strain evidence="3 4">DSM 5002</strain>
    </source>
</reference>
<name>A0A397QEG1_9HYPH</name>
<keyword evidence="4" id="KW-1185">Reference proteome</keyword>